<feature type="transmembrane region" description="Helical" evidence="1">
    <location>
        <begin position="6"/>
        <end position="23"/>
    </location>
</feature>
<dbReference type="EMBL" id="CP023778">
    <property type="protein sequence ID" value="ATL68682.1"/>
    <property type="molecule type" value="Genomic_DNA"/>
</dbReference>
<dbReference type="KEGG" id="ntp:CRH09_23345"/>
<feature type="transmembrane region" description="Helical" evidence="1">
    <location>
        <begin position="32"/>
        <end position="48"/>
    </location>
</feature>
<keyword evidence="1" id="KW-0812">Transmembrane</keyword>
<keyword evidence="1" id="KW-1133">Transmembrane helix</keyword>
<dbReference type="AlphaFoldDB" id="A0A291RNJ5"/>
<proteinExistence type="predicted"/>
<name>A0A291RNJ5_9NOCA</name>
<evidence type="ECO:0000256" key="1">
    <source>
        <dbReference type="SAM" id="Phobius"/>
    </source>
</evidence>
<gene>
    <name evidence="2" type="ORF">CRH09_23345</name>
</gene>
<dbReference type="Proteomes" id="UP000221961">
    <property type="component" value="Chromosome"/>
</dbReference>
<accession>A0A291RNJ5</accession>
<evidence type="ECO:0000313" key="2">
    <source>
        <dbReference type="EMBL" id="ATL68682.1"/>
    </source>
</evidence>
<sequence>MTPALIVAAVAVVVIVVIIRRFAGEPLNAKDLFVPPVVLLGIGVYILMKKDPTGIDIAWICVGLLAGFCCGALRGTTIRLLTRDGVLWQRYTPQTLAVWLLSVAVTVGMGILSTHLGAHADMRPTQLSIGVSLLGEALVIGLRALSTGHPFAPEKVAKTGSPLIPIPRENARPRHR</sequence>
<dbReference type="GeneID" id="88360285"/>
<feature type="transmembrane region" description="Helical" evidence="1">
    <location>
        <begin position="96"/>
        <end position="115"/>
    </location>
</feature>
<organism evidence="2 3">
    <name type="scientific">Nocardia terpenica</name>
    <dbReference type="NCBI Taxonomy" id="455432"/>
    <lineage>
        <taxon>Bacteria</taxon>
        <taxon>Bacillati</taxon>
        <taxon>Actinomycetota</taxon>
        <taxon>Actinomycetes</taxon>
        <taxon>Mycobacteriales</taxon>
        <taxon>Nocardiaceae</taxon>
        <taxon>Nocardia</taxon>
    </lineage>
</organism>
<dbReference type="RefSeq" id="WP_098695748.1">
    <property type="nucleotide sequence ID" value="NZ_CP023778.1"/>
</dbReference>
<reference evidence="2 3" key="1">
    <citation type="submission" date="2017-10" db="EMBL/GenBank/DDBJ databases">
        <title>Comparative genomics between pathogenic Norcardia.</title>
        <authorList>
            <person name="Zeng L."/>
        </authorList>
    </citation>
    <scope>NUCLEOTIDE SEQUENCE [LARGE SCALE GENOMIC DNA]</scope>
    <source>
        <strain evidence="2 3">NC_YFY_NT001</strain>
    </source>
</reference>
<protein>
    <submittedName>
        <fullName evidence="2">DUF1453 domain-containing protein</fullName>
    </submittedName>
</protein>
<evidence type="ECO:0000313" key="3">
    <source>
        <dbReference type="Proteomes" id="UP000221961"/>
    </source>
</evidence>
<feature type="transmembrane region" description="Helical" evidence="1">
    <location>
        <begin position="54"/>
        <end position="75"/>
    </location>
</feature>
<keyword evidence="1" id="KW-0472">Membrane</keyword>